<evidence type="ECO:0000256" key="3">
    <source>
        <dbReference type="ARBA" id="ARBA00022679"/>
    </source>
</evidence>
<dbReference type="SUPFAM" id="SSF55729">
    <property type="entry name" value="Acyl-CoA N-acyltransferases (Nat)"/>
    <property type="match status" value="1"/>
</dbReference>
<dbReference type="Pfam" id="PF13444">
    <property type="entry name" value="Acetyltransf_5"/>
    <property type="match status" value="1"/>
</dbReference>
<evidence type="ECO:0000256" key="2">
    <source>
        <dbReference type="ARBA" id="ARBA00022516"/>
    </source>
</evidence>
<name>I1CX40_9PSEU</name>
<dbReference type="AlphaFoldDB" id="I1CX40"/>
<evidence type="ECO:0000256" key="1">
    <source>
        <dbReference type="ARBA" id="ARBA00005189"/>
    </source>
</evidence>
<evidence type="ECO:0000313" key="7">
    <source>
        <dbReference type="Proteomes" id="UP000005087"/>
    </source>
</evidence>
<dbReference type="eggNOG" id="COG3176">
    <property type="taxonomic scope" value="Bacteria"/>
</dbReference>
<keyword evidence="7" id="KW-1185">Reference proteome</keyword>
<dbReference type="InterPro" id="IPR016181">
    <property type="entry name" value="Acyl_CoA_acyltransferase"/>
</dbReference>
<protein>
    <submittedName>
        <fullName evidence="6">Putative hemolysin</fullName>
    </submittedName>
</protein>
<dbReference type="RefSeq" id="WP_005461124.1">
    <property type="nucleotide sequence ID" value="NZ_CM001484.1"/>
</dbReference>
<reference evidence="7" key="2">
    <citation type="submission" date="2012-01" db="EMBL/GenBank/DDBJ databases">
        <title>Noncontiguous Finished sequence of chromosome of Saccharomonospora glauca K62.</title>
        <authorList>
            <consortium name="US DOE Joint Genome Institute"/>
            <person name="Lucas S."/>
            <person name="Han J."/>
            <person name="Lapidus A."/>
            <person name="Cheng J.-F."/>
            <person name="Goodwin L."/>
            <person name="Pitluck S."/>
            <person name="Peters L."/>
            <person name="Mikhailova N."/>
            <person name="Held B."/>
            <person name="Detter J.C."/>
            <person name="Han C."/>
            <person name="Tapia R."/>
            <person name="Land M."/>
            <person name="Hauser L."/>
            <person name="Kyrpides N."/>
            <person name="Ivanova N."/>
            <person name="Pagani I."/>
            <person name="Brambilla E.-M."/>
            <person name="Klenk H.-P."/>
            <person name="Woyke T."/>
        </authorList>
    </citation>
    <scope>NUCLEOTIDE SEQUENCE [LARGE SCALE GENOMIC DNA]</scope>
    <source>
        <strain evidence="7">K62</strain>
    </source>
</reference>
<reference evidence="6 7" key="1">
    <citation type="submission" date="2011-09" db="EMBL/GenBank/DDBJ databases">
        <authorList>
            <consortium name="US DOE Joint Genome Institute (JGI-PGF)"/>
            <person name="Lucas S."/>
            <person name="Han J."/>
            <person name="Lapidus A."/>
            <person name="Cheng J.-F."/>
            <person name="Goodwin L."/>
            <person name="Pitluck S."/>
            <person name="Peters L."/>
            <person name="Land M.L."/>
            <person name="Hauser L."/>
            <person name="Brambilla E."/>
            <person name="Klenk H.-P."/>
            <person name="Woyke T.J."/>
        </authorList>
    </citation>
    <scope>NUCLEOTIDE SEQUENCE [LARGE SCALE GENOMIC DNA]</scope>
    <source>
        <strain evidence="6 7">K62</strain>
    </source>
</reference>
<keyword evidence="2" id="KW-0444">Lipid biosynthesis</keyword>
<dbReference type="GO" id="GO:0016746">
    <property type="term" value="F:acyltransferase activity"/>
    <property type="evidence" value="ECO:0007669"/>
    <property type="project" value="UniProtKB-KW"/>
</dbReference>
<accession>I1CX40</accession>
<dbReference type="PANTHER" id="PTHR37323">
    <property type="entry name" value="GCN5-RELATED N-ACETYLTRANSFERASE"/>
    <property type="match status" value="1"/>
</dbReference>
<keyword evidence="3" id="KW-0808">Transferase</keyword>
<evidence type="ECO:0000313" key="6">
    <source>
        <dbReference type="EMBL" id="EIE97264.1"/>
    </source>
</evidence>
<sequence length="252" mass="28091">MTTNGAPPRTYTTSITHTPEQVRAAQRLRHRVFAGELGARLPFPAPRGREALDVDDFDRLCDHLLVTDDVTGEVVGTYRILPPGRSEGLYSATEFNLTALAPLRDTMVEVGRSCVHPDHRNGTVINLMWAALARYTLLSGHRYLAGCASVPLADEGKAATDTWRLVRQKHLAPHPWRVRPHRPWPVEHVPASARASYAAVPPLLRGYLRLGAWVCGPPAHDPEFDVADFFVLLALDRVNDRYLRHYLGGDSR</sequence>
<dbReference type="Gene3D" id="3.40.630.30">
    <property type="match status" value="1"/>
</dbReference>
<dbReference type="HOGENOM" id="CLU_058962_0_0_11"/>
<gene>
    <name evidence="6" type="ORF">SacglDRAFT_00309</name>
</gene>
<dbReference type="Proteomes" id="UP000005087">
    <property type="component" value="Chromosome"/>
</dbReference>
<dbReference type="InterPro" id="IPR052351">
    <property type="entry name" value="Ornithine_N-alpha-AT"/>
</dbReference>
<evidence type="ECO:0000256" key="4">
    <source>
        <dbReference type="ARBA" id="ARBA00023098"/>
    </source>
</evidence>
<dbReference type="PANTHER" id="PTHR37323:SF1">
    <property type="entry name" value="L-ORNITHINE N(ALPHA)-ACYLTRANSFERASE"/>
    <property type="match status" value="1"/>
</dbReference>
<organism evidence="6 7">
    <name type="scientific">Saccharomonospora glauca K62</name>
    <dbReference type="NCBI Taxonomy" id="928724"/>
    <lineage>
        <taxon>Bacteria</taxon>
        <taxon>Bacillati</taxon>
        <taxon>Actinomycetota</taxon>
        <taxon>Actinomycetes</taxon>
        <taxon>Pseudonocardiales</taxon>
        <taxon>Pseudonocardiaceae</taxon>
        <taxon>Saccharomonospora</taxon>
    </lineage>
</organism>
<keyword evidence="5" id="KW-0012">Acyltransferase</keyword>
<dbReference type="GO" id="GO:0006629">
    <property type="term" value="P:lipid metabolic process"/>
    <property type="evidence" value="ECO:0007669"/>
    <property type="project" value="UniProtKB-KW"/>
</dbReference>
<evidence type="ECO:0000256" key="5">
    <source>
        <dbReference type="ARBA" id="ARBA00023315"/>
    </source>
</evidence>
<proteinExistence type="predicted"/>
<comment type="pathway">
    <text evidence="1">Lipid metabolism.</text>
</comment>
<keyword evidence="4" id="KW-0443">Lipid metabolism</keyword>
<dbReference type="STRING" id="928724.SacglDRAFT_00309"/>
<dbReference type="EMBL" id="CM001484">
    <property type="protein sequence ID" value="EIE97264.1"/>
    <property type="molecule type" value="Genomic_DNA"/>
</dbReference>